<comment type="caution">
    <text evidence="1">The sequence shown here is derived from an EMBL/GenBank/DDBJ whole genome shotgun (WGS) entry which is preliminary data.</text>
</comment>
<accession>A0ACB9GJ60</accession>
<dbReference type="Proteomes" id="UP001055811">
    <property type="component" value="Linkage Group LG02"/>
</dbReference>
<gene>
    <name evidence="1" type="ORF">L2E82_13273</name>
</gene>
<evidence type="ECO:0000313" key="2">
    <source>
        <dbReference type="Proteomes" id="UP001055811"/>
    </source>
</evidence>
<protein>
    <submittedName>
        <fullName evidence="1">Uncharacterized protein</fullName>
    </submittedName>
</protein>
<sequence length="160" mass="18327">MVQYSLSPKASLVGFYFILTKENVSFHKIVEKKQSENRVLSGSPLTACATALLGPHLTRRRSSSCTHTETIGIFWFQVFVSSMIHQMIEHMIPKMSVMDGREATRLIRLKEKDYGVHIPISHAQGEEQLIMLFVAGIEIYTSKPLNKHKMLKLIQDLQRR</sequence>
<reference evidence="2" key="1">
    <citation type="journal article" date="2022" name="Mol. Ecol. Resour.">
        <title>The genomes of chicory, endive, great burdock and yacon provide insights into Asteraceae palaeo-polyploidization history and plant inulin production.</title>
        <authorList>
            <person name="Fan W."/>
            <person name="Wang S."/>
            <person name="Wang H."/>
            <person name="Wang A."/>
            <person name="Jiang F."/>
            <person name="Liu H."/>
            <person name="Zhao H."/>
            <person name="Xu D."/>
            <person name="Zhang Y."/>
        </authorList>
    </citation>
    <scope>NUCLEOTIDE SEQUENCE [LARGE SCALE GENOMIC DNA]</scope>
    <source>
        <strain evidence="2">cv. Punajuju</strain>
    </source>
</reference>
<organism evidence="1 2">
    <name type="scientific">Cichorium intybus</name>
    <name type="common">Chicory</name>
    <dbReference type="NCBI Taxonomy" id="13427"/>
    <lineage>
        <taxon>Eukaryota</taxon>
        <taxon>Viridiplantae</taxon>
        <taxon>Streptophyta</taxon>
        <taxon>Embryophyta</taxon>
        <taxon>Tracheophyta</taxon>
        <taxon>Spermatophyta</taxon>
        <taxon>Magnoliopsida</taxon>
        <taxon>eudicotyledons</taxon>
        <taxon>Gunneridae</taxon>
        <taxon>Pentapetalae</taxon>
        <taxon>asterids</taxon>
        <taxon>campanulids</taxon>
        <taxon>Asterales</taxon>
        <taxon>Asteraceae</taxon>
        <taxon>Cichorioideae</taxon>
        <taxon>Cichorieae</taxon>
        <taxon>Cichoriinae</taxon>
        <taxon>Cichorium</taxon>
    </lineage>
</organism>
<evidence type="ECO:0000313" key="1">
    <source>
        <dbReference type="EMBL" id="KAI3783208.1"/>
    </source>
</evidence>
<keyword evidence="2" id="KW-1185">Reference proteome</keyword>
<proteinExistence type="predicted"/>
<reference evidence="1 2" key="2">
    <citation type="journal article" date="2022" name="Mol. Ecol. Resour.">
        <title>The genomes of chicory, endive, great burdock and yacon provide insights into Asteraceae paleo-polyploidization history and plant inulin production.</title>
        <authorList>
            <person name="Fan W."/>
            <person name="Wang S."/>
            <person name="Wang H."/>
            <person name="Wang A."/>
            <person name="Jiang F."/>
            <person name="Liu H."/>
            <person name="Zhao H."/>
            <person name="Xu D."/>
            <person name="Zhang Y."/>
        </authorList>
    </citation>
    <scope>NUCLEOTIDE SEQUENCE [LARGE SCALE GENOMIC DNA]</scope>
    <source>
        <strain evidence="2">cv. Punajuju</strain>
        <tissue evidence="1">Leaves</tissue>
    </source>
</reference>
<name>A0ACB9GJ60_CICIN</name>
<dbReference type="EMBL" id="CM042010">
    <property type="protein sequence ID" value="KAI3783208.1"/>
    <property type="molecule type" value="Genomic_DNA"/>
</dbReference>